<comment type="caution">
    <text evidence="1">The sequence shown here is derived from an EMBL/GenBank/DDBJ whole genome shotgun (WGS) entry which is preliminary data.</text>
</comment>
<dbReference type="PANTHER" id="PTHR33664:SF1">
    <property type="entry name" value="DYNEIN AXONEMAL ASSEMBLY FACTOR 9"/>
    <property type="match status" value="1"/>
</dbReference>
<dbReference type="Proteomes" id="UP000275652">
    <property type="component" value="Unassembled WGS sequence"/>
</dbReference>
<evidence type="ECO:0000313" key="2">
    <source>
        <dbReference type="Proteomes" id="UP000275652"/>
    </source>
</evidence>
<reference evidence="1 2" key="1">
    <citation type="journal article" date="2018" name="J. Invertebr. Pathol.">
        <title>New genotyping method for the causative agent of crayfish plague (Aphanomyces astaci) based on whole genome data.</title>
        <authorList>
            <person name="Minardi D."/>
            <person name="Studholme D.J."/>
            <person name="van der Giezen M."/>
            <person name="Pretto T."/>
            <person name="Oidtmann B."/>
        </authorList>
    </citation>
    <scope>NUCLEOTIDE SEQUENCE [LARGE SCALE GENOMIC DNA]</scope>
    <source>
        <strain evidence="1 2">KB13</strain>
    </source>
</reference>
<evidence type="ECO:0000313" key="1">
    <source>
        <dbReference type="EMBL" id="RLO11032.1"/>
    </source>
</evidence>
<dbReference type="EMBL" id="QUTI01016720">
    <property type="protein sequence ID" value="RLO11032.1"/>
    <property type="molecule type" value="Genomic_DNA"/>
</dbReference>
<feature type="non-terminal residue" evidence="1">
    <location>
        <position position="1"/>
    </location>
</feature>
<dbReference type="AlphaFoldDB" id="A0A9X8E830"/>
<protein>
    <submittedName>
        <fullName evidence="1">Uncharacterized protein</fullName>
    </submittedName>
</protein>
<organism evidence="1 2">
    <name type="scientific">Aphanomyces astaci</name>
    <name type="common">Crayfish plague agent</name>
    <dbReference type="NCBI Taxonomy" id="112090"/>
    <lineage>
        <taxon>Eukaryota</taxon>
        <taxon>Sar</taxon>
        <taxon>Stramenopiles</taxon>
        <taxon>Oomycota</taxon>
        <taxon>Saprolegniomycetes</taxon>
        <taxon>Saprolegniales</taxon>
        <taxon>Verrucalvaceae</taxon>
        <taxon>Aphanomyces</taxon>
    </lineage>
</organism>
<sequence>DIADDVASFYDFGTIRHDARGLQRAPNRGATVHFGTRTSAEFATATSSPTITSPQAGVHGQFPATHFTVVAEEPLTGIRVGRTYFVGTGKCAARIVDPDAIVSPADSKLDRTVVAGASVGALIVGDSILVHVASPAASDNLLVLTASSFPYLRTWVQAGMEADFASHVDDVLTSDYMVQLKVGRPIGTSVSHAQILVQSEHLHVIEGTLQPYAHGFVLTSAHCPPLVVSFPTHVSALRILATPHEQLLLVVVDFTEDNNPVAEWLPCATSSSSIALPLVAGSRMQELLLAVLDVWKATAAAHDIPFVKPNSDETVADIKDRFFPQWSISKAPAQVSTWTKSSSSMVVPVTVFLGLPGSEVRALAASLAELTASANVYENY</sequence>
<dbReference type="PANTHER" id="PTHR33664">
    <property type="entry name" value="RCG26366"/>
    <property type="match status" value="1"/>
</dbReference>
<gene>
    <name evidence="1" type="ORF">DYB28_011834</name>
</gene>
<accession>A0A9X8E830</accession>
<dbReference type="InterPro" id="IPR040342">
    <property type="entry name" value="DNAAF9"/>
</dbReference>
<proteinExistence type="predicted"/>
<name>A0A9X8E830_APHAT</name>